<feature type="signal peptide" evidence="4">
    <location>
        <begin position="1"/>
        <end position="30"/>
    </location>
</feature>
<feature type="region of interest" description="Disordered" evidence="5">
    <location>
        <begin position="35"/>
        <end position="56"/>
    </location>
</feature>
<dbReference type="CDD" id="cd00317">
    <property type="entry name" value="cyclophilin"/>
    <property type="match status" value="1"/>
</dbReference>
<dbReference type="AlphaFoldDB" id="A0A380NNX6"/>
<evidence type="ECO:0000313" key="8">
    <source>
        <dbReference type="Proteomes" id="UP000255367"/>
    </source>
</evidence>
<keyword evidence="8" id="KW-1185">Reference proteome</keyword>
<evidence type="ECO:0000259" key="6">
    <source>
        <dbReference type="PROSITE" id="PS50072"/>
    </source>
</evidence>
<proteinExistence type="inferred from homology"/>
<dbReference type="PROSITE" id="PS51257">
    <property type="entry name" value="PROKAR_LIPOPROTEIN"/>
    <property type="match status" value="1"/>
</dbReference>
<evidence type="ECO:0000256" key="1">
    <source>
        <dbReference type="ARBA" id="ARBA00002388"/>
    </source>
</evidence>
<protein>
    <recommendedName>
        <fullName evidence="4">Peptidyl-prolyl cis-trans isomerase</fullName>
        <shortName evidence="4">PPIase</shortName>
        <ecNumber evidence="4">5.2.1.8</ecNumber>
    </recommendedName>
</protein>
<name>A0A380NNX6_9FIRM</name>
<reference evidence="7 8" key="1">
    <citation type="submission" date="2018-06" db="EMBL/GenBank/DDBJ databases">
        <authorList>
            <consortium name="Pathogen Informatics"/>
            <person name="Doyle S."/>
        </authorList>
    </citation>
    <scope>NUCLEOTIDE SEQUENCE [LARGE SCALE GENOMIC DNA]</scope>
    <source>
        <strain evidence="7 8">NCTC12020</strain>
    </source>
</reference>
<feature type="compositionally biased region" description="Low complexity" evidence="5">
    <location>
        <begin position="35"/>
        <end position="44"/>
    </location>
</feature>
<accession>A0A380NNX6</accession>
<dbReference type="PROSITE" id="PS50072">
    <property type="entry name" value="CSA_PPIASE_2"/>
    <property type="match status" value="1"/>
</dbReference>
<dbReference type="EMBL" id="UHIO01000001">
    <property type="protein sequence ID" value="SUP44120.1"/>
    <property type="molecule type" value="Genomic_DNA"/>
</dbReference>
<feature type="compositionally biased region" description="Polar residues" evidence="5">
    <location>
        <begin position="45"/>
        <end position="54"/>
    </location>
</feature>
<dbReference type="Gene3D" id="2.40.100.10">
    <property type="entry name" value="Cyclophilin-like"/>
    <property type="match status" value="1"/>
</dbReference>
<dbReference type="InterPro" id="IPR044666">
    <property type="entry name" value="Cyclophilin_A-like"/>
</dbReference>
<organism evidence="7 8">
    <name type="scientific">Veillonella criceti</name>
    <dbReference type="NCBI Taxonomy" id="103891"/>
    <lineage>
        <taxon>Bacteria</taxon>
        <taxon>Bacillati</taxon>
        <taxon>Bacillota</taxon>
        <taxon>Negativicutes</taxon>
        <taxon>Veillonellales</taxon>
        <taxon>Veillonellaceae</taxon>
        <taxon>Veillonella</taxon>
    </lineage>
</organism>
<dbReference type="PROSITE" id="PS00170">
    <property type="entry name" value="CSA_PPIASE_1"/>
    <property type="match status" value="1"/>
</dbReference>
<dbReference type="PRINTS" id="PR00153">
    <property type="entry name" value="CSAPPISMRASE"/>
</dbReference>
<dbReference type="PANTHER" id="PTHR45625:SF4">
    <property type="entry name" value="PEPTIDYLPROLYL ISOMERASE DOMAIN AND WD REPEAT-CONTAINING PROTEIN 1"/>
    <property type="match status" value="1"/>
</dbReference>
<dbReference type="InterPro" id="IPR020892">
    <property type="entry name" value="Cyclophilin-type_PPIase_CS"/>
</dbReference>
<keyword evidence="2 4" id="KW-0697">Rotamase</keyword>
<evidence type="ECO:0000256" key="2">
    <source>
        <dbReference type="ARBA" id="ARBA00023110"/>
    </source>
</evidence>
<dbReference type="SUPFAM" id="SSF50891">
    <property type="entry name" value="Cyclophilin-like"/>
    <property type="match status" value="1"/>
</dbReference>
<evidence type="ECO:0000313" key="7">
    <source>
        <dbReference type="EMBL" id="SUP44120.1"/>
    </source>
</evidence>
<keyword evidence="4" id="KW-0732">Signal</keyword>
<sequence length="222" mass="23982">MKLMKRYGNWRRLCTAGLLGVALLVTSACGASQSSSADSAAQGSTEPATTQLQAPTLDATPVKDHYAVFETSEGTFKVRLYGTKTPITVKNFDYLVNQGYYKDLTFHRVIDDFMIQGGDDGKGGPGYTIPDEFVNDLHFNKMGLLAMANRGPDTGGAQFFITLGPTPWLDNKHTIFGVVTQGMDVVAKIGKVATDKKDKPIEPVVIKSITLEPITDTQGSAK</sequence>
<dbReference type="InterPro" id="IPR002130">
    <property type="entry name" value="Cyclophilin-type_PPIase_dom"/>
</dbReference>
<gene>
    <name evidence="7" type="primary">ppiB_1</name>
    <name evidence="7" type="ORF">NCTC12020_01516</name>
</gene>
<dbReference type="GO" id="GO:0006457">
    <property type="term" value="P:protein folding"/>
    <property type="evidence" value="ECO:0007669"/>
    <property type="project" value="InterPro"/>
</dbReference>
<dbReference type="RefSeq" id="WP_422822091.1">
    <property type="nucleotide sequence ID" value="NZ_UHIO01000001.1"/>
</dbReference>
<dbReference type="Pfam" id="PF00160">
    <property type="entry name" value="Pro_isomerase"/>
    <property type="match status" value="1"/>
</dbReference>
<evidence type="ECO:0000256" key="3">
    <source>
        <dbReference type="ARBA" id="ARBA00023235"/>
    </source>
</evidence>
<dbReference type="PANTHER" id="PTHR45625">
    <property type="entry name" value="PEPTIDYL-PROLYL CIS-TRANS ISOMERASE-RELATED"/>
    <property type="match status" value="1"/>
</dbReference>
<comment type="function">
    <text evidence="1 4">PPIases accelerate the folding of proteins. It catalyzes the cis-trans isomerization of proline imidic peptide bonds in oligopeptides.</text>
</comment>
<feature type="chain" id="PRO_5039746510" description="Peptidyl-prolyl cis-trans isomerase" evidence="4">
    <location>
        <begin position="31"/>
        <end position="222"/>
    </location>
</feature>
<dbReference type="InterPro" id="IPR029000">
    <property type="entry name" value="Cyclophilin-like_dom_sf"/>
</dbReference>
<keyword evidence="3 4" id="KW-0413">Isomerase</keyword>
<evidence type="ECO:0000256" key="4">
    <source>
        <dbReference type="RuleBase" id="RU363019"/>
    </source>
</evidence>
<evidence type="ECO:0000256" key="5">
    <source>
        <dbReference type="SAM" id="MobiDB-lite"/>
    </source>
</evidence>
<dbReference type="GO" id="GO:0003755">
    <property type="term" value="F:peptidyl-prolyl cis-trans isomerase activity"/>
    <property type="evidence" value="ECO:0007669"/>
    <property type="project" value="UniProtKB-UniRule"/>
</dbReference>
<dbReference type="EC" id="5.2.1.8" evidence="4"/>
<comment type="catalytic activity">
    <reaction evidence="4">
        <text>[protein]-peptidylproline (omega=180) = [protein]-peptidylproline (omega=0)</text>
        <dbReference type="Rhea" id="RHEA:16237"/>
        <dbReference type="Rhea" id="RHEA-COMP:10747"/>
        <dbReference type="Rhea" id="RHEA-COMP:10748"/>
        <dbReference type="ChEBI" id="CHEBI:83833"/>
        <dbReference type="ChEBI" id="CHEBI:83834"/>
        <dbReference type="EC" id="5.2.1.8"/>
    </reaction>
</comment>
<comment type="similarity">
    <text evidence="4">Belongs to the cyclophilin-type PPIase family.</text>
</comment>
<dbReference type="Proteomes" id="UP000255367">
    <property type="component" value="Unassembled WGS sequence"/>
</dbReference>
<feature type="domain" description="PPIase cyclophilin-type" evidence="6">
    <location>
        <begin position="67"/>
        <end position="211"/>
    </location>
</feature>